<dbReference type="InterPro" id="IPR026395">
    <property type="entry name" value="CshA_fibril"/>
</dbReference>
<evidence type="ECO:0000313" key="4">
    <source>
        <dbReference type="Proteomes" id="UP000806077"/>
    </source>
</evidence>
<evidence type="ECO:0000313" key="3">
    <source>
        <dbReference type="EMBL" id="MBE7696044.1"/>
    </source>
</evidence>
<organism evidence="3 4">
    <name type="scientific">Tenacibaculum finnmarkense genomovar finnmarkense</name>
    <dbReference type="NCBI Taxonomy" id="1458503"/>
    <lineage>
        <taxon>Bacteria</taxon>
        <taxon>Pseudomonadati</taxon>
        <taxon>Bacteroidota</taxon>
        <taxon>Flavobacteriia</taxon>
        <taxon>Flavobacteriales</taxon>
        <taxon>Flavobacteriaceae</taxon>
        <taxon>Tenacibaculum</taxon>
        <taxon>Tenacibaculum finnmarkense</taxon>
    </lineage>
</organism>
<feature type="domain" description="CshA" evidence="2">
    <location>
        <begin position="2227"/>
        <end position="2273"/>
    </location>
</feature>
<proteinExistence type="predicted"/>
<dbReference type="PANTHER" id="PTHR10199:SF119">
    <property type="entry name" value="RE20510P"/>
    <property type="match status" value="1"/>
</dbReference>
<keyword evidence="4" id="KW-1185">Reference proteome</keyword>
<dbReference type="Proteomes" id="UP000806077">
    <property type="component" value="Unassembled WGS sequence"/>
</dbReference>
<dbReference type="PANTHER" id="PTHR10199">
    <property type="entry name" value="THROMBOSPONDIN"/>
    <property type="match status" value="1"/>
</dbReference>
<protein>
    <recommendedName>
        <fullName evidence="2">CshA domain-containing protein</fullName>
    </recommendedName>
</protein>
<dbReference type="SUPFAM" id="SSF103647">
    <property type="entry name" value="TSP type-3 repeat"/>
    <property type="match status" value="2"/>
</dbReference>
<dbReference type="RefSeq" id="WP_193702216.1">
    <property type="nucleotide sequence ID" value="NZ_JAJHTL010000021.1"/>
</dbReference>
<accession>A0AAP1RGS0</accession>
<dbReference type="GO" id="GO:0005509">
    <property type="term" value="F:calcium ion binding"/>
    <property type="evidence" value="ECO:0007669"/>
    <property type="project" value="InterPro"/>
</dbReference>
<dbReference type="PROSITE" id="PS00018">
    <property type="entry name" value="EF_HAND_1"/>
    <property type="match status" value="2"/>
</dbReference>
<dbReference type="Pfam" id="PF19076">
    <property type="entry name" value="CshA_repeat"/>
    <property type="match status" value="1"/>
</dbReference>
<evidence type="ECO:0000256" key="1">
    <source>
        <dbReference type="SAM" id="MobiDB-lite"/>
    </source>
</evidence>
<feature type="compositionally biased region" description="Acidic residues" evidence="1">
    <location>
        <begin position="1561"/>
        <end position="1570"/>
    </location>
</feature>
<feature type="region of interest" description="Disordered" evidence="1">
    <location>
        <begin position="1561"/>
        <end position="1580"/>
    </location>
</feature>
<sequence>MNLSVYKKQVLLVTCLIFLLNITNVFANPYVKNATEYKSEVPFFIEKLSLNKTEVSLSSAAIYNKSYYKLGASKAIKKKETSFFEGMLNAVKGFVFSSKVTAAAFVVGGTGPGDDFDGDGVLNKDDLDDDNDGILDTIEANITIVNSNAGVKSTTNINNVEGQSSIPINFYGSGKTVTATLSQTGGKFLNRTDANDIVAFSEYGVDYRNQNWNLDFGANPVYDLKIYFGNLENSPSGDIKIGNFTITLENGTVINGADFSITQGNPYGFKQFELNPRNINKTNGLGAPTIEAEYQPAGQGKQAIGTINFNDIGTSKGVNGVKSIAWTIDAGTGAGPTATMGFYTRTIGSGNIITEINSDSDGIPNRFDLDSDGDGCSDAFEAGTTTDTTADFKFDGTNVGTNGFEDILETSITGSYDGSYTYNNAIDAISSCPVPCTDSNKYGDTCDFDGDGIINSVDLDDDNDGILDTDEGFCSDELTGTWTGSGASWSSSAGGVTITCSSTFISPASLYSSGNDTFNTTNYWLPNVAGGASFIYDVNWDSAPEGPTTDIDLLTDDQGSGTLTFTFSTPVVSPVLHIDKLGGSSNGMSNSLNFTLVTPNITLKRLSGTDDFEVTGTTIQKTPNLVLIDVNSEALPEVNRGTAAGSVRLDGVFTSVTFNWKGVGFEGNGGDLIEFAVETCASTDTDSDGTPDYLDLDSDNDGCPDALEGAQTSLTLTDVDGKGILISGVDANGVPTLVSGGQADVSSTDPIITGGQCDDDGDGVLNKDDICNGFDDKADNDGDLVPDGCDLDDDNDGILDSVEKTCSENGSIIWDSTTKGLLSNTFTASSSTATIIGTVATLATSSALQGPIYANGSGNANIDITSRGGSGAIIGNETVISFPSEVTFSEFNVRSIAAANGSPTIAPNYDETQIIEFYNGTTRVYFDGTLFTEGTGTIYHHPYYDGIDATYASGGPYYNKLTGVAYPGNTTTNVASPAYGGVNALEAGYKFIINEPITKIIIKQSPLAKQDNIGIRILDICLGYQDTDSDGTPDYLDLDSDNDGCPDALEGALTTLTLASVDGKGILTGVVDVNGVPTLVSGGQADVSSTDPTITGGECDDDGDGVLNKDDKCNGFDDAIDSDTDGVPDGCDLDNDNDGILDSVECGALLPGVVTGIDTNTLTGTFTSSVLSTDFTLTSPSQIELPLGNQIPVKFKSYAGVTEGILAYWDEGNVIPNIFDIKFTLQAPVNGVLNALRIASNAPGSAYGAQNAKKQITLTWPGGTSAVLSDPLNEIVNLTDGAVITSGTILELDSGTNQILNSRWYLDIDLAGVSYPFSLDYHTVSSVLTRYEGFSFLPKGCPDLDGDTLTNNLDLDSDADGCNDVLESAGIDANNDGILDGDGFNTTGQVTTSGAILASSYNGATGNEYKATQLTADFTALINQTVAEGTATSFTLKSATADQATAYAAGVPIYGTPGNADAGIQYQWYLGDPNSGGTALTNTGVYTTVTTTKLNISDVKGLDGSVYYLKVTHADNVCIESVGSATLSVFDPCKIGAILGTVTANDPDADGINNVCDSDDDNDGISDTEENINNKNPDADADADGIPFYLDDDDTNAAIGDVNNNIEADFDTDNDGIPNHLDLDADNDGIYDVVEAGGTDTNNDGKADHSGADYSDTAGFPDSTFFGLTPTNTNTITDNPADFLNIDSDGDGCSDANEAYGNANTDTNSDGTYGGVITSAEVDANGLVTDAAYSAPNANYTIVSYINSVCYIDICTDTAGTDTDNDGVKDICDVDIDNDGILNENENCNSPVWGTAPLTWTTADDSGTIALAGGIDMSIDITTTASGDLDASGGTALNLSATGAGTLGTLDDLGIFFNPDATQGTSPVKIQIDFTEKMYNLNFKITDIDAGGFGVRIDKVTITSDIGNPILTKVSETSSSFTVVNNQATAIRYVTSDKDNKGTILVQVPDGAKSITIIYEEVGTVSDPGVRGIGILGDLKYCLDTDNDGTPDSNDLDSDNDGCNDVVESGGIDANNDGILDGTGFDADGKVTGGVNGYNGATGNEYKATKLTADFTALTDQTVAEGTATSFTLTSATADQATAYAAGVPTYGTSGNADSGIEYQWYLGDPNSGGSALATTLIYTNVTTAILNISDVTGLGGNKYYLKVTHADNVCIESVGSAVLGVNPIAVNDTVANLPTNTDAVVNPLIANGGLADSDPDGSLDATTVSLVGTCDSGSTDANGDCLQITVPGQGVWTVDPVTGAITFNPDAGFTSDPTPVTYNVEDNDGNVSNDATITLNFTPKAPVAQDDTVAGLPT</sequence>
<dbReference type="InterPro" id="IPR018247">
    <property type="entry name" value="EF_Hand_1_Ca_BS"/>
</dbReference>
<name>A0AAP1RGS0_9FLAO</name>
<feature type="non-terminal residue" evidence="3">
    <location>
        <position position="2299"/>
    </location>
</feature>
<evidence type="ECO:0000259" key="2">
    <source>
        <dbReference type="Pfam" id="PF19076"/>
    </source>
</evidence>
<dbReference type="InterPro" id="IPR028974">
    <property type="entry name" value="TSP_type-3_rpt"/>
</dbReference>
<gene>
    <name evidence="3" type="ORF">F7645_11500</name>
</gene>
<comment type="caution">
    <text evidence="3">The sequence shown here is derived from an EMBL/GenBank/DDBJ whole genome shotgun (WGS) entry which is preliminary data.</text>
</comment>
<dbReference type="EMBL" id="WXXV01000019">
    <property type="protein sequence ID" value="MBE7696044.1"/>
    <property type="molecule type" value="Genomic_DNA"/>
</dbReference>
<reference evidence="3 4" key="1">
    <citation type="journal article" date="2020" name="Int. J. Syst. Evol. Microbiol.">
        <title>Tenacibaculum piscium sp. nov., isolated from skin ulcers of sea-farmed fish, and description of Tenacibaculum finnmarkense sp. nov. with subdivision into genomovars finnmarkense and ulcerans.</title>
        <authorList>
            <person name="Olsen A.B."/>
            <person name="Spilsberg B."/>
            <person name="Nilsen H.K."/>
            <person name="Lagesen K."/>
            <person name="Gulla S."/>
            <person name="Avendano-Herrera R."/>
            <person name="Irgang R."/>
            <person name="Duchaud E."/>
            <person name="Colquhoun D.J."/>
        </authorList>
    </citation>
    <scope>NUCLEOTIDE SEQUENCE [LARGE SCALE GENOMIC DNA]</scope>
    <source>
        <strain evidence="3 4">TNO037</strain>
    </source>
</reference>
<dbReference type="Gene3D" id="4.10.1080.10">
    <property type="entry name" value="TSP type-3 repeat"/>
    <property type="match status" value="1"/>
</dbReference>